<dbReference type="EMBL" id="LNIX01000011">
    <property type="protein sequence ID" value="OXA48537.1"/>
    <property type="molecule type" value="Genomic_DNA"/>
</dbReference>
<evidence type="ECO:0000313" key="3">
    <source>
        <dbReference type="EMBL" id="OXA48537.1"/>
    </source>
</evidence>
<keyword evidence="4" id="KW-1185">Reference proteome</keyword>
<keyword evidence="2" id="KW-0732">Signal</keyword>
<feature type="region of interest" description="Disordered" evidence="1">
    <location>
        <begin position="79"/>
        <end position="104"/>
    </location>
</feature>
<name>A0A226DV31_FOLCA</name>
<gene>
    <name evidence="3" type="ORF">Fcan01_16625</name>
</gene>
<dbReference type="AlphaFoldDB" id="A0A226DV31"/>
<feature type="signal peptide" evidence="2">
    <location>
        <begin position="1"/>
        <end position="28"/>
    </location>
</feature>
<sequence>MIMAAKPGILSKITLQILLVFMISNSLGSPLPVQMDKTDGIIDQSFLKGNKIPNGGLHPGTNEPNLSNLSLLTQLFSTESPARPDSARVNSYRENKNRSTHPSNMTPFILYGGW</sequence>
<proteinExistence type="predicted"/>
<dbReference type="Proteomes" id="UP000198287">
    <property type="component" value="Unassembled WGS sequence"/>
</dbReference>
<evidence type="ECO:0000256" key="2">
    <source>
        <dbReference type="SAM" id="SignalP"/>
    </source>
</evidence>
<evidence type="ECO:0000256" key="1">
    <source>
        <dbReference type="SAM" id="MobiDB-lite"/>
    </source>
</evidence>
<accession>A0A226DV31</accession>
<evidence type="ECO:0000313" key="4">
    <source>
        <dbReference type="Proteomes" id="UP000198287"/>
    </source>
</evidence>
<organism evidence="3 4">
    <name type="scientific">Folsomia candida</name>
    <name type="common">Springtail</name>
    <dbReference type="NCBI Taxonomy" id="158441"/>
    <lineage>
        <taxon>Eukaryota</taxon>
        <taxon>Metazoa</taxon>
        <taxon>Ecdysozoa</taxon>
        <taxon>Arthropoda</taxon>
        <taxon>Hexapoda</taxon>
        <taxon>Collembola</taxon>
        <taxon>Entomobryomorpha</taxon>
        <taxon>Isotomoidea</taxon>
        <taxon>Isotomidae</taxon>
        <taxon>Proisotominae</taxon>
        <taxon>Folsomia</taxon>
    </lineage>
</organism>
<feature type="chain" id="PRO_5012036488" evidence="2">
    <location>
        <begin position="29"/>
        <end position="114"/>
    </location>
</feature>
<comment type="caution">
    <text evidence="3">The sequence shown here is derived from an EMBL/GenBank/DDBJ whole genome shotgun (WGS) entry which is preliminary data.</text>
</comment>
<protein>
    <submittedName>
        <fullName evidence="3">Uncharacterized protein</fullName>
    </submittedName>
</protein>
<reference evidence="3 4" key="1">
    <citation type="submission" date="2015-12" db="EMBL/GenBank/DDBJ databases">
        <title>The genome of Folsomia candida.</title>
        <authorList>
            <person name="Faddeeva A."/>
            <person name="Derks M.F."/>
            <person name="Anvar Y."/>
            <person name="Smit S."/>
            <person name="Van Straalen N."/>
            <person name="Roelofs D."/>
        </authorList>
    </citation>
    <scope>NUCLEOTIDE SEQUENCE [LARGE SCALE GENOMIC DNA]</scope>
    <source>
        <strain evidence="3 4">VU population</strain>
        <tissue evidence="3">Whole body</tissue>
    </source>
</reference>